<dbReference type="Gene3D" id="3.40.50.1000">
    <property type="entry name" value="HAD superfamily/HAD-like"/>
    <property type="match status" value="1"/>
</dbReference>
<dbReference type="Proteomes" id="UP001169242">
    <property type="component" value="Unassembled WGS sequence"/>
</dbReference>
<dbReference type="NCBIfam" id="TIGR00099">
    <property type="entry name" value="Cof-subfamily"/>
    <property type="match status" value="1"/>
</dbReference>
<dbReference type="Pfam" id="PF08282">
    <property type="entry name" value="Hydrolase_3"/>
    <property type="match status" value="1"/>
</dbReference>
<dbReference type="SFLD" id="SFLDG01140">
    <property type="entry name" value="C2.B:_Phosphomannomutase_and_P"/>
    <property type="match status" value="1"/>
</dbReference>
<sequence>MRKVIFFDIDGTLINSWDGIMDITPKVKEAIKKVQAKGHYVFIATGRPYAFISDEIMNFGFDGLILANGAQVILNNKTLFTDKIDKAFVNKAVETFEELGMEYILEDEYYSYIKADYEEYYNFYLGVGASPQLVKREYDIDTIEVQKIEMRCPTEEAYEICLDFIKAHPDYDYWHSISAKAFELYPRRNTKATGILRILEHLGIPVEDSYGFGDGKNDIEMLETVGYGIAMGNATDEVKQYAKAVTDTVHNDGVAIGIEKYILNN</sequence>
<dbReference type="InterPro" id="IPR006379">
    <property type="entry name" value="HAD-SF_hydro_IIB"/>
</dbReference>
<keyword evidence="2" id="KW-1185">Reference proteome</keyword>
<reference evidence="1" key="1">
    <citation type="journal article" date="2023" name="Int. J. Syst. Evol. Microbiol.">
        <title>&lt;i&gt;Holtiella tumoricola&lt;/i&gt; gen. nov. sp. nov., isolated from a human clinical sample.</title>
        <authorList>
            <person name="Allen-Vercoe E."/>
            <person name="Daigneault M.C."/>
            <person name="Vancuren S.J."/>
            <person name="Cochrane K."/>
            <person name="O'Neal L.L."/>
            <person name="Sankaranarayanan K."/>
            <person name="Lawson P.A."/>
        </authorList>
    </citation>
    <scope>NUCLEOTIDE SEQUENCE</scope>
    <source>
        <strain evidence="1">CC70A</strain>
    </source>
</reference>
<accession>A0AA42DPV3</accession>
<name>A0AA42DPV3_9FIRM</name>
<evidence type="ECO:0000313" key="1">
    <source>
        <dbReference type="EMBL" id="MDA3732953.1"/>
    </source>
</evidence>
<keyword evidence="1" id="KW-0378">Hydrolase</keyword>
<dbReference type="Gene3D" id="3.30.1240.10">
    <property type="match status" value="1"/>
</dbReference>
<dbReference type="GO" id="GO:0005829">
    <property type="term" value="C:cytosol"/>
    <property type="evidence" value="ECO:0007669"/>
    <property type="project" value="TreeGrafter"/>
</dbReference>
<dbReference type="GO" id="GO:0016791">
    <property type="term" value="F:phosphatase activity"/>
    <property type="evidence" value="ECO:0007669"/>
    <property type="project" value="TreeGrafter"/>
</dbReference>
<dbReference type="PROSITE" id="PS01229">
    <property type="entry name" value="COF_2"/>
    <property type="match status" value="1"/>
</dbReference>
<dbReference type="AlphaFoldDB" id="A0AA42DPV3"/>
<dbReference type="InterPro" id="IPR023214">
    <property type="entry name" value="HAD_sf"/>
</dbReference>
<dbReference type="EMBL" id="JAQIFT010000058">
    <property type="protein sequence ID" value="MDA3732953.1"/>
    <property type="molecule type" value="Genomic_DNA"/>
</dbReference>
<dbReference type="GO" id="GO:0000287">
    <property type="term" value="F:magnesium ion binding"/>
    <property type="evidence" value="ECO:0007669"/>
    <property type="project" value="TreeGrafter"/>
</dbReference>
<dbReference type="InterPro" id="IPR036412">
    <property type="entry name" value="HAD-like_sf"/>
</dbReference>
<gene>
    <name evidence="1" type="ORF">PBV87_15865</name>
</gene>
<organism evidence="1 2">
    <name type="scientific">Holtiella tumoricola</name>
    <dbReference type="NCBI Taxonomy" id="3018743"/>
    <lineage>
        <taxon>Bacteria</taxon>
        <taxon>Bacillati</taxon>
        <taxon>Bacillota</taxon>
        <taxon>Clostridia</taxon>
        <taxon>Lachnospirales</taxon>
        <taxon>Cellulosilyticaceae</taxon>
        <taxon>Holtiella</taxon>
    </lineage>
</organism>
<dbReference type="PANTHER" id="PTHR10000">
    <property type="entry name" value="PHOSPHOSERINE PHOSPHATASE"/>
    <property type="match status" value="1"/>
</dbReference>
<dbReference type="PANTHER" id="PTHR10000:SF8">
    <property type="entry name" value="HAD SUPERFAMILY HYDROLASE-LIKE, TYPE 3"/>
    <property type="match status" value="1"/>
</dbReference>
<dbReference type="SFLD" id="SFLDS00003">
    <property type="entry name" value="Haloacid_Dehalogenase"/>
    <property type="match status" value="1"/>
</dbReference>
<evidence type="ECO:0000313" key="2">
    <source>
        <dbReference type="Proteomes" id="UP001169242"/>
    </source>
</evidence>
<protein>
    <submittedName>
        <fullName evidence="1">HAD family hydrolase</fullName>
    </submittedName>
</protein>
<dbReference type="NCBIfam" id="TIGR01484">
    <property type="entry name" value="HAD-SF-IIB"/>
    <property type="match status" value="1"/>
</dbReference>
<proteinExistence type="predicted"/>
<comment type="caution">
    <text evidence="1">The sequence shown here is derived from an EMBL/GenBank/DDBJ whole genome shotgun (WGS) entry which is preliminary data.</text>
</comment>
<dbReference type="SUPFAM" id="SSF56784">
    <property type="entry name" value="HAD-like"/>
    <property type="match status" value="1"/>
</dbReference>
<dbReference type="RefSeq" id="WP_271012907.1">
    <property type="nucleotide sequence ID" value="NZ_JAQIFT010000058.1"/>
</dbReference>
<dbReference type="InterPro" id="IPR000150">
    <property type="entry name" value="Cof"/>
</dbReference>